<keyword evidence="3" id="KW-0295">Fungicide</keyword>
<dbReference type="GO" id="GO:0031640">
    <property type="term" value="P:killing of cells of another organism"/>
    <property type="evidence" value="ECO:0007669"/>
    <property type="project" value="UniProtKB-KW"/>
</dbReference>
<name>A0ABD3AP46_9GENT</name>
<keyword evidence="4" id="KW-0945">Host-virus interaction</keyword>
<evidence type="ECO:0000259" key="16">
    <source>
        <dbReference type="PROSITE" id="PS51473"/>
    </source>
</evidence>
<dbReference type="Gene3D" id="3.30.430.20">
    <property type="entry name" value="Gnk2 domain, C-X8-C-X2-C motif"/>
    <property type="match status" value="1"/>
</dbReference>
<dbReference type="GO" id="GO:0042742">
    <property type="term" value="P:defense response to bacterium"/>
    <property type="evidence" value="ECO:0007669"/>
    <property type="project" value="UniProtKB-KW"/>
</dbReference>
<keyword evidence="7" id="KW-0677">Repeat</keyword>
<dbReference type="GO" id="GO:0005886">
    <property type="term" value="C:plasma membrane"/>
    <property type="evidence" value="ECO:0007669"/>
    <property type="project" value="UniProtKB-SubCell"/>
</dbReference>
<evidence type="ECO:0000313" key="18">
    <source>
        <dbReference type="Proteomes" id="UP001630127"/>
    </source>
</evidence>
<evidence type="ECO:0000256" key="13">
    <source>
        <dbReference type="ARBA" id="ARBA00024184"/>
    </source>
</evidence>
<evidence type="ECO:0000256" key="5">
    <source>
        <dbReference type="ARBA" id="ARBA00022729"/>
    </source>
</evidence>
<dbReference type="InterPro" id="IPR002902">
    <property type="entry name" value="GNK2"/>
</dbReference>
<keyword evidence="5 15" id="KW-0732">Signal</keyword>
<dbReference type="Proteomes" id="UP001630127">
    <property type="component" value="Unassembled WGS sequence"/>
</dbReference>
<keyword evidence="11" id="KW-0465">Mannose-binding</keyword>
<dbReference type="InterPro" id="IPR038408">
    <property type="entry name" value="GNK2_sf"/>
</dbReference>
<comment type="caution">
    <text evidence="17">The sequence shown here is derived from an EMBL/GenBank/DDBJ whole genome shotgun (WGS) entry which is preliminary data.</text>
</comment>
<comment type="similarity">
    <text evidence="14">Belongs to the cysteine-rich repeat secretory protein family. Plasmodesmata-located proteins (PDLD) subfamily.</text>
</comment>
<evidence type="ECO:0000256" key="2">
    <source>
        <dbReference type="ARBA" id="ARBA00022529"/>
    </source>
</evidence>
<keyword evidence="8" id="KW-0611">Plant defense</keyword>
<sequence length="141" mass="15436">MAFLPKINASAVVITTLLVVGLCGRVVTSTSNTTLGLYLCNTLTYQNSDPYRLSVDYILNDLLTVTANTQGYNHYVASPCANNIPKAYGHETCNVLLSATDCATCILAAYNNIRNLCPDRIGAQVHLQDCSMRYENYPFAE</sequence>
<dbReference type="AlphaFoldDB" id="A0ABD3AP46"/>
<evidence type="ECO:0000256" key="14">
    <source>
        <dbReference type="ARBA" id="ARBA00038393"/>
    </source>
</evidence>
<keyword evidence="18" id="KW-1185">Reference proteome</keyword>
<evidence type="ECO:0000256" key="4">
    <source>
        <dbReference type="ARBA" id="ARBA00022581"/>
    </source>
</evidence>
<evidence type="ECO:0000256" key="12">
    <source>
        <dbReference type="ARBA" id="ARBA00023157"/>
    </source>
</evidence>
<proteinExistence type="inferred from homology"/>
<evidence type="ECO:0000256" key="15">
    <source>
        <dbReference type="SAM" id="SignalP"/>
    </source>
</evidence>
<comment type="subcellular location">
    <subcellularLocation>
        <location evidence="13">Cell junction</location>
        <location evidence="13">Plasmodesma</location>
    </subcellularLocation>
    <subcellularLocation>
        <location evidence="1">Cell membrane</location>
        <topology evidence="1">Single-pass type I membrane protein</topology>
    </subcellularLocation>
</comment>
<dbReference type="PROSITE" id="PS51473">
    <property type="entry name" value="GNK2"/>
    <property type="match status" value="1"/>
</dbReference>
<organism evidence="17 18">
    <name type="scientific">Cinchona calisaya</name>
    <dbReference type="NCBI Taxonomy" id="153742"/>
    <lineage>
        <taxon>Eukaryota</taxon>
        <taxon>Viridiplantae</taxon>
        <taxon>Streptophyta</taxon>
        <taxon>Embryophyta</taxon>
        <taxon>Tracheophyta</taxon>
        <taxon>Spermatophyta</taxon>
        <taxon>Magnoliopsida</taxon>
        <taxon>eudicotyledons</taxon>
        <taxon>Gunneridae</taxon>
        <taxon>Pentapetalae</taxon>
        <taxon>asterids</taxon>
        <taxon>lamiids</taxon>
        <taxon>Gentianales</taxon>
        <taxon>Rubiaceae</taxon>
        <taxon>Cinchonoideae</taxon>
        <taxon>Cinchoneae</taxon>
        <taxon>Cinchona</taxon>
    </lineage>
</organism>
<dbReference type="GO" id="GO:0005537">
    <property type="term" value="F:D-mannose binding"/>
    <property type="evidence" value="ECO:0007669"/>
    <property type="project" value="UniProtKB-KW"/>
</dbReference>
<dbReference type="GO" id="GO:0009506">
    <property type="term" value="C:plasmodesma"/>
    <property type="evidence" value="ECO:0007669"/>
    <property type="project" value="UniProtKB-SubCell"/>
</dbReference>
<evidence type="ECO:0000256" key="6">
    <source>
        <dbReference type="ARBA" id="ARBA00022734"/>
    </source>
</evidence>
<evidence type="ECO:0000256" key="9">
    <source>
        <dbReference type="ARBA" id="ARBA00022949"/>
    </source>
</evidence>
<feature type="signal peptide" evidence="15">
    <location>
        <begin position="1"/>
        <end position="29"/>
    </location>
</feature>
<keyword evidence="6" id="KW-0430">Lectin</keyword>
<dbReference type="CDD" id="cd23509">
    <property type="entry name" value="Gnk2-like"/>
    <property type="match status" value="1"/>
</dbReference>
<evidence type="ECO:0000256" key="1">
    <source>
        <dbReference type="ARBA" id="ARBA00004251"/>
    </source>
</evidence>
<keyword evidence="2" id="KW-0929">Antimicrobial</keyword>
<dbReference type="Pfam" id="PF01657">
    <property type="entry name" value="Stress-antifung"/>
    <property type="match status" value="1"/>
</dbReference>
<evidence type="ECO:0000256" key="3">
    <source>
        <dbReference type="ARBA" id="ARBA00022577"/>
    </source>
</evidence>
<dbReference type="GO" id="GO:0050832">
    <property type="term" value="P:defense response to fungus"/>
    <property type="evidence" value="ECO:0007669"/>
    <property type="project" value="UniProtKB-KW"/>
</dbReference>
<evidence type="ECO:0000256" key="8">
    <source>
        <dbReference type="ARBA" id="ARBA00022821"/>
    </source>
</evidence>
<evidence type="ECO:0000256" key="10">
    <source>
        <dbReference type="ARBA" id="ARBA00023022"/>
    </source>
</evidence>
<keyword evidence="10" id="KW-0044">Antibiotic</keyword>
<dbReference type="EMBL" id="JBJUIK010000003">
    <property type="protein sequence ID" value="KAL3532964.1"/>
    <property type="molecule type" value="Genomic_DNA"/>
</dbReference>
<protein>
    <recommendedName>
        <fullName evidence="16">Gnk2-homologous domain-containing protein</fullName>
    </recommendedName>
</protein>
<feature type="chain" id="PRO_5044781949" description="Gnk2-homologous domain-containing protein" evidence="15">
    <location>
        <begin position="30"/>
        <end position="141"/>
    </location>
</feature>
<dbReference type="InterPro" id="IPR051378">
    <property type="entry name" value="Cell2Cell_Antifungal"/>
</dbReference>
<evidence type="ECO:0000256" key="7">
    <source>
        <dbReference type="ARBA" id="ARBA00022737"/>
    </source>
</evidence>
<evidence type="ECO:0000313" key="17">
    <source>
        <dbReference type="EMBL" id="KAL3532964.1"/>
    </source>
</evidence>
<accession>A0ABD3AP46</accession>
<evidence type="ECO:0000256" key="11">
    <source>
        <dbReference type="ARBA" id="ARBA00023035"/>
    </source>
</evidence>
<reference evidence="17 18" key="1">
    <citation type="submission" date="2024-11" db="EMBL/GenBank/DDBJ databases">
        <title>A near-complete genome assembly of Cinchona calisaya.</title>
        <authorList>
            <person name="Lian D.C."/>
            <person name="Zhao X.W."/>
            <person name="Wei L."/>
        </authorList>
    </citation>
    <scope>NUCLEOTIDE SEQUENCE [LARGE SCALE GENOMIC DNA]</scope>
    <source>
        <tissue evidence="17">Nenye</tissue>
    </source>
</reference>
<dbReference type="PANTHER" id="PTHR32080">
    <property type="entry name" value="ANTIFUNGAL PROTEIN GINKBILOBIN-2-LIKE"/>
    <property type="match status" value="1"/>
</dbReference>
<keyword evidence="9" id="KW-0965">Cell junction</keyword>
<dbReference type="PANTHER" id="PTHR32080:SF54">
    <property type="entry name" value="GNK2-HOMOLOGOUS DOMAIN-CONTAINING PROTEIN"/>
    <property type="match status" value="1"/>
</dbReference>
<keyword evidence="12" id="KW-1015">Disulfide bond</keyword>
<feature type="domain" description="Gnk2-homologous" evidence="16">
    <location>
        <begin position="33"/>
        <end position="139"/>
    </location>
</feature>
<gene>
    <name evidence="17" type="ORF">ACH5RR_006485</name>
</gene>